<accession>A0ABP5XEY7</accession>
<dbReference type="InterPro" id="IPR044946">
    <property type="entry name" value="Restrct_endonuc_typeI_TRD_sf"/>
</dbReference>
<dbReference type="PANTHER" id="PTHR42998:SF1">
    <property type="entry name" value="TYPE I RESTRICTION ENZYME HINDI METHYLASE SUBUNIT"/>
    <property type="match status" value="1"/>
</dbReference>
<dbReference type="SUPFAM" id="SSF46955">
    <property type="entry name" value="Putative DNA-binding domain"/>
    <property type="match status" value="1"/>
</dbReference>
<dbReference type="InterPro" id="IPR029063">
    <property type="entry name" value="SAM-dependent_MTases_sf"/>
</dbReference>
<dbReference type="SUPFAM" id="SSF53335">
    <property type="entry name" value="S-adenosyl-L-methionine-dependent methyltransferases"/>
    <property type="match status" value="1"/>
</dbReference>
<dbReference type="InterPro" id="IPR003356">
    <property type="entry name" value="DNA_methylase_A-5"/>
</dbReference>
<keyword evidence="2" id="KW-0238">DNA-binding</keyword>
<organism evidence="4 5">
    <name type="scientific">Streptomyces macrosporus</name>
    <dbReference type="NCBI Taxonomy" id="44032"/>
    <lineage>
        <taxon>Bacteria</taxon>
        <taxon>Bacillati</taxon>
        <taxon>Actinomycetota</taxon>
        <taxon>Actinomycetes</taxon>
        <taxon>Kitasatosporales</taxon>
        <taxon>Streptomycetaceae</taxon>
        <taxon>Streptomyces</taxon>
    </lineage>
</organism>
<evidence type="ECO:0000313" key="4">
    <source>
        <dbReference type="EMBL" id="GAA2454098.1"/>
    </source>
</evidence>
<dbReference type="InterPro" id="IPR036388">
    <property type="entry name" value="WH-like_DNA-bd_sf"/>
</dbReference>
<dbReference type="EMBL" id="BAAASZ010000028">
    <property type="protein sequence ID" value="GAA2454098.1"/>
    <property type="molecule type" value="Genomic_DNA"/>
</dbReference>
<gene>
    <name evidence="4" type="ORF">GCM10010405_42440</name>
</gene>
<dbReference type="Gene3D" id="1.10.10.10">
    <property type="entry name" value="Winged helix-like DNA-binding domain superfamily/Winged helix DNA-binding domain"/>
    <property type="match status" value="1"/>
</dbReference>
<keyword evidence="4" id="KW-0808">Transferase</keyword>
<name>A0ABP5XEY7_9ACTN</name>
<dbReference type="RefSeq" id="WP_344325898.1">
    <property type="nucleotide sequence ID" value="NZ_BAAASZ010000028.1"/>
</dbReference>
<evidence type="ECO:0000256" key="2">
    <source>
        <dbReference type="ARBA" id="ARBA00023125"/>
    </source>
</evidence>
<dbReference type="PRINTS" id="PR00507">
    <property type="entry name" value="N12N6MTFRASE"/>
</dbReference>
<dbReference type="InterPro" id="IPR009061">
    <property type="entry name" value="DNA-bd_dom_put_sf"/>
</dbReference>
<evidence type="ECO:0000259" key="3">
    <source>
        <dbReference type="Pfam" id="PF02384"/>
    </source>
</evidence>
<proteinExistence type="predicted"/>
<keyword evidence="5" id="KW-1185">Reference proteome</keyword>
<dbReference type="CDD" id="cd02440">
    <property type="entry name" value="AdoMet_MTases"/>
    <property type="match status" value="1"/>
</dbReference>
<protein>
    <submittedName>
        <fullName evidence="4">N-6 DNA methylase</fullName>
    </submittedName>
</protein>
<dbReference type="SUPFAM" id="SSF116734">
    <property type="entry name" value="DNA methylase specificity domain"/>
    <property type="match status" value="1"/>
</dbReference>
<keyword evidence="4" id="KW-0489">Methyltransferase</keyword>
<comment type="caution">
    <text evidence="4">The sequence shown here is derived from an EMBL/GenBank/DDBJ whole genome shotgun (WGS) entry which is preliminary data.</text>
</comment>
<dbReference type="GO" id="GO:0032259">
    <property type="term" value="P:methylation"/>
    <property type="evidence" value="ECO:0007669"/>
    <property type="project" value="UniProtKB-KW"/>
</dbReference>
<dbReference type="Gene3D" id="3.40.50.150">
    <property type="entry name" value="Vaccinia Virus protein VP39"/>
    <property type="match status" value="1"/>
</dbReference>
<dbReference type="Pfam" id="PF02384">
    <property type="entry name" value="N6_Mtase"/>
    <property type="match status" value="1"/>
</dbReference>
<feature type="domain" description="DNA methylase adenine-specific" evidence="3">
    <location>
        <begin position="173"/>
        <end position="394"/>
    </location>
</feature>
<dbReference type="InterPro" id="IPR052916">
    <property type="entry name" value="Type-I_RE_MTase_Subunit"/>
</dbReference>
<evidence type="ECO:0000256" key="1">
    <source>
        <dbReference type="ARBA" id="ARBA00022747"/>
    </source>
</evidence>
<evidence type="ECO:0000313" key="5">
    <source>
        <dbReference type="Proteomes" id="UP001501638"/>
    </source>
</evidence>
<keyword evidence="1" id="KW-0680">Restriction system</keyword>
<sequence>MPKPSAQVTAADISRMAGVTRATVSNWRRRHEDFPAPAGGTDASPLYDLQAVRAWLRARGHVAAATPAEELRTVLRLHSGDSAATRALPLVLAAARRDKDALTALTELPDADLATRAGGAVAELSGTVPGADAVRYQPGDADLLRALLRCVRDDGGQSALDVLAERELDDSAASGAYQTPEPLSDLMARLLAPATDPYPSRVFDPACGSATTLVAAARLGATHLYGQDVLSVQAQRSAVRLALAAPDADVAVRDGDSLRADAFPGLTVDGVLCAPPYGVRDWGHDELAYDPRWAYGLPPRAESELAWVQHVLHHLEPGALAVLLLPPAPAARPSGRRVRAELLRGGALRAVIALPPGAAAPLHIGLHLWVLQRPEPDGGGGRGSVLFVDTAEEPAGNRRGTGSVDWDRLTGTALTHWRAFAEDPSGFVSVPGTAHAVPVIDLIDDVTDLTPARHVRAAGPAASPADIARQTRELYGRLTESVKSLAASGGHGDWRPAGDQLRSWRTATVSDLTRGAALTLHQTVPAGGRGKRVAELPKEYAGRPVLTGQDVATGTPASGELDTPMSAYAVAEPGDVILPRVLSSYRGVAARVADERDAGHVLGPTLFLLRPDPDRLDPWFLAGFLSAEENISSASTLGTSVRLTPGHLRVPLLPLEEQRRYGEAFRRLHDLRAAARRAAELAAEAVDLTALGLTSGALLPPEAP</sequence>
<dbReference type="Proteomes" id="UP001501638">
    <property type="component" value="Unassembled WGS sequence"/>
</dbReference>
<dbReference type="PANTHER" id="PTHR42998">
    <property type="entry name" value="TYPE I RESTRICTION ENZYME HINDVIIP M PROTEIN-RELATED"/>
    <property type="match status" value="1"/>
</dbReference>
<reference evidence="5" key="1">
    <citation type="journal article" date="2019" name="Int. J. Syst. Evol. Microbiol.">
        <title>The Global Catalogue of Microorganisms (GCM) 10K type strain sequencing project: providing services to taxonomists for standard genome sequencing and annotation.</title>
        <authorList>
            <consortium name="The Broad Institute Genomics Platform"/>
            <consortium name="The Broad Institute Genome Sequencing Center for Infectious Disease"/>
            <person name="Wu L."/>
            <person name="Ma J."/>
        </authorList>
    </citation>
    <scope>NUCLEOTIDE SEQUENCE [LARGE SCALE GENOMIC DNA]</scope>
    <source>
        <strain evidence="5">JCM 6305</strain>
    </source>
</reference>
<dbReference type="GO" id="GO:0008168">
    <property type="term" value="F:methyltransferase activity"/>
    <property type="evidence" value="ECO:0007669"/>
    <property type="project" value="UniProtKB-KW"/>
</dbReference>
<dbReference type="Gene3D" id="3.90.220.20">
    <property type="entry name" value="DNA methylase specificity domains"/>
    <property type="match status" value="1"/>
</dbReference>